<dbReference type="EMBL" id="VXIV02001786">
    <property type="protein sequence ID" value="KAF6029796.1"/>
    <property type="molecule type" value="Genomic_DNA"/>
</dbReference>
<dbReference type="Proteomes" id="UP000593567">
    <property type="component" value="Unassembled WGS sequence"/>
</dbReference>
<gene>
    <name evidence="2" type="ORF">EB796_011894</name>
</gene>
<sequence length="242" mass="26842">MTAMEIKDTSSSARVEKSAAQLPSPPPSTGEQSAKKLDPARRGTELRLRNLRLLESAATLHCTILRIGIKCTRCKTVHHITMHSEKPYVVVCDRCRSQMSLVYHAALMHAASSTVGFFDLSACQPFDLVLQDCQLIAGCLECNKELPVHGLHADQEKQFWCISCHKKMIISVEKGTFILLNDGAAIRIGADAVLISKKAKAKTDLRIIAEGKPLPDKGACLHYKKSFRWFRFVSALSLAYYV</sequence>
<protein>
    <submittedName>
        <fullName evidence="2">Uncharacterized protein</fullName>
    </submittedName>
</protein>
<evidence type="ECO:0000313" key="2">
    <source>
        <dbReference type="EMBL" id="KAF6029796.1"/>
    </source>
</evidence>
<organism evidence="2 3">
    <name type="scientific">Bugula neritina</name>
    <name type="common">Brown bryozoan</name>
    <name type="synonym">Sertularia neritina</name>
    <dbReference type="NCBI Taxonomy" id="10212"/>
    <lineage>
        <taxon>Eukaryota</taxon>
        <taxon>Metazoa</taxon>
        <taxon>Spiralia</taxon>
        <taxon>Lophotrochozoa</taxon>
        <taxon>Bryozoa</taxon>
        <taxon>Gymnolaemata</taxon>
        <taxon>Cheilostomatida</taxon>
        <taxon>Flustrina</taxon>
        <taxon>Buguloidea</taxon>
        <taxon>Bugulidae</taxon>
        <taxon>Bugula</taxon>
    </lineage>
</organism>
<reference evidence="2" key="1">
    <citation type="submission" date="2020-06" db="EMBL/GenBank/DDBJ databases">
        <title>Draft genome of Bugula neritina, a colonial animal packing powerful symbionts and potential medicines.</title>
        <authorList>
            <person name="Rayko M."/>
        </authorList>
    </citation>
    <scope>NUCLEOTIDE SEQUENCE [LARGE SCALE GENOMIC DNA]</scope>
    <source>
        <strain evidence="2">Kwan_BN1</strain>
    </source>
</reference>
<dbReference type="AlphaFoldDB" id="A0A7J7JWR0"/>
<comment type="caution">
    <text evidence="2">The sequence shown here is derived from an EMBL/GenBank/DDBJ whole genome shotgun (WGS) entry which is preliminary data.</text>
</comment>
<keyword evidence="3" id="KW-1185">Reference proteome</keyword>
<evidence type="ECO:0000256" key="1">
    <source>
        <dbReference type="SAM" id="MobiDB-lite"/>
    </source>
</evidence>
<dbReference type="OrthoDB" id="411372at2759"/>
<proteinExistence type="predicted"/>
<evidence type="ECO:0000313" key="3">
    <source>
        <dbReference type="Proteomes" id="UP000593567"/>
    </source>
</evidence>
<name>A0A7J7JWR0_BUGNE</name>
<feature type="region of interest" description="Disordered" evidence="1">
    <location>
        <begin position="1"/>
        <end position="41"/>
    </location>
</feature>
<accession>A0A7J7JWR0</accession>